<evidence type="ECO:0000313" key="3">
    <source>
        <dbReference type="Proteomes" id="UP000326924"/>
    </source>
</evidence>
<accession>A0A5J5F9U8</accession>
<protein>
    <submittedName>
        <fullName evidence="2">Uncharacterized protein</fullName>
    </submittedName>
</protein>
<dbReference type="Proteomes" id="UP000326924">
    <property type="component" value="Unassembled WGS sequence"/>
</dbReference>
<reference evidence="2 3" key="1">
    <citation type="submission" date="2019-09" db="EMBL/GenBank/DDBJ databases">
        <title>Draft genome of the ectomycorrhizal ascomycete Sphaerosporella brunnea.</title>
        <authorList>
            <consortium name="DOE Joint Genome Institute"/>
            <person name="Benucci G.M."/>
            <person name="Marozzi G."/>
            <person name="Antonielli L."/>
            <person name="Sanchez S."/>
            <person name="Marco P."/>
            <person name="Wang X."/>
            <person name="Falini L.B."/>
            <person name="Barry K."/>
            <person name="Haridas S."/>
            <person name="Lipzen A."/>
            <person name="Labutti K."/>
            <person name="Grigoriev I.V."/>
            <person name="Murat C."/>
            <person name="Martin F."/>
            <person name="Albertini E."/>
            <person name="Donnini D."/>
            <person name="Bonito G."/>
        </authorList>
    </citation>
    <scope>NUCLEOTIDE SEQUENCE [LARGE SCALE GENOMIC DNA]</scope>
    <source>
        <strain evidence="2 3">Sb_GMNB300</strain>
    </source>
</reference>
<organism evidence="2 3">
    <name type="scientific">Sphaerosporella brunnea</name>
    <dbReference type="NCBI Taxonomy" id="1250544"/>
    <lineage>
        <taxon>Eukaryota</taxon>
        <taxon>Fungi</taxon>
        <taxon>Dikarya</taxon>
        <taxon>Ascomycota</taxon>
        <taxon>Pezizomycotina</taxon>
        <taxon>Pezizomycetes</taxon>
        <taxon>Pezizales</taxon>
        <taxon>Pyronemataceae</taxon>
        <taxon>Sphaerosporella</taxon>
    </lineage>
</organism>
<proteinExistence type="predicted"/>
<sequence length="257" mass="27568">MVRTSEQGEAIALGIAMLCQSPHGTPAAGRAPANIATRLGVVHVVGLHDVHLVVGDRRGAILVPDIYAVPFAAGHPVGVAAGVARECSLGGAGSHHLRRRCRSHFHARRDRRGRGRGRRRRGERPGARLRRARHRSGAVHGVAAHGVFQAAVITFLRRSRSGLDGFAAAERGGGPHGRGARVRRHRGGGRCRRRRGGCGLGEHESSCGRARLRRAGHRPGPGPVFHPRPPVIRAVFLPATVPEELAAALFDWWMSTE</sequence>
<evidence type="ECO:0000313" key="2">
    <source>
        <dbReference type="EMBL" id="KAA8913936.1"/>
    </source>
</evidence>
<name>A0A5J5F9U8_9PEZI</name>
<feature type="compositionally biased region" description="Basic residues" evidence="1">
    <location>
        <begin position="178"/>
        <end position="189"/>
    </location>
</feature>
<evidence type="ECO:0000256" key="1">
    <source>
        <dbReference type="SAM" id="MobiDB-lite"/>
    </source>
</evidence>
<feature type="region of interest" description="Disordered" evidence="1">
    <location>
        <begin position="169"/>
        <end position="189"/>
    </location>
</feature>
<gene>
    <name evidence="2" type="ORF">FN846DRAFT_41574</name>
</gene>
<dbReference type="EMBL" id="VXIS01000011">
    <property type="protein sequence ID" value="KAA8913936.1"/>
    <property type="molecule type" value="Genomic_DNA"/>
</dbReference>
<keyword evidence="3" id="KW-1185">Reference proteome</keyword>
<feature type="region of interest" description="Disordered" evidence="1">
    <location>
        <begin position="105"/>
        <end position="136"/>
    </location>
</feature>
<dbReference type="AlphaFoldDB" id="A0A5J5F9U8"/>
<comment type="caution">
    <text evidence="2">The sequence shown here is derived from an EMBL/GenBank/DDBJ whole genome shotgun (WGS) entry which is preliminary data.</text>
</comment>
<dbReference type="InParanoid" id="A0A5J5F9U8"/>